<evidence type="ECO:0008006" key="3">
    <source>
        <dbReference type="Google" id="ProtNLM"/>
    </source>
</evidence>
<evidence type="ECO:0000313" key="1">
    <source>
        <dbReference type="EMBL" id="MBE8725394.1"/>
    </source>
</evidence>
<dbReference type="SUPFAM" id="SSF74653">
    <property type="entry name" value="TolA/TonB C-terminal domain"/>
    <property type="match status" value="1"/>
</dbReference>
<proteinExistence type="predicted"/>
<gene>
    <name evidence="1" type="ORF">C4F50_10585</name>
</gene>
<evidence type="ECO:0000313" key="2">
    <source>
        <dbReference type="Proteomes" id="UP000640614"/>
    </source>
</evidence>
<sequence length="294" mass="33672">MENKYKITIPEPCHENWDEMTPNEKGRFCMSCSKTVVDFTSMLPEEMQSYFAEHRNEQICGRFKSSQVELLTIQIPNHVLYSQTHYHKIFLLALFIAMGTTLFSCADKNGNKRKINKIEIIKDTVVKINSFTTETTPKLNDSVQKNTTKKSKDNHIKFAESKAKDCSAITSNDNSQSLEKAVQDDIKEDETVYYTGAAIETSPYFEGGIAGFYHFFSNEFKFPEDVEIPKTRIVVSFVIERDGSLSSFQFPREVDLKIKEEIIRVLSLSPKWIPGEQNGKKTKTKYSLPIAIQT</sequence>
<dbReference type="EMBL" id="PRDM01000002">
    <property type="protein sequence ID" value="MBE8725394.1"/>
    <property type="molecule type" value="Genomic_DNA"/>
</dbReference>
<organism evidence="1 2">
    <name type="scientific">Flavobacterium hungaricum</name>
    <dbReference type="NCBI Taxonomy" id="2082725"/>
    <lineage>
        <taxon>Bacteria</taxon>
        <taxon>Pseudomonadati</taxon>
        <taxon>Bacteroidota</taxon>
        <taxon>Flavobacteriia</taxon>
        <taxon>Flavobacteriales</taxon>
        <taxon>Flavobacteriaceae</taxon>
        <taxon>Flavobacterium</taxon>
    </lineage>
</organism>
<keyword evidence="2" id="KW-1185">Reference proteome</keyword>
<protein>
    <recommendedName>
        <fullName evidence="3">TonB C-terminal domain-containing protein</fullName>
    </recommendedName>
</protein>
<dbReference type="Gene3D" id="3.30.1150.10">
    <property type="match status" value="1"/>
</dbReference>
<name>A0ABR9TKN8_9FLAO</name>
<accession>A0ABR9TKN8</accession>
<comment type="caution">
    <text evidence="1">The sequence shown here is derived from an EMBL/GenBank/DDBJ whole genome shotgun (WGS) entry which is preliminary data.</text>
</comment>
<dbReference type="Proteomes" id="UP000640614">
    <property type="component" value="Unassembled WGS sequence"/>
</dbReference>
<reference evidence="1 2" key="1">
    <citation type="submission" date="2018-07" db="EMBL/GenBank/DDBJ databases">
        <title>Genome assembly of strain KB82.</title>
        <authorList>
            <person name="Kukolya J."/>
            <person name="Horvath B."/>
            <person name="Nagy I."/>
            <person name="Toth A."/>
        </authorList>
    </citation>
    <scope>NUCLEOTIDE SEQUENCE [LARGE SCALE GENOMIC DNA]</scope>
    <source>
        <strain evidence="1 2">Kb82</strain>
    </source>
</reference>
<dbReference type="RefSeq" id="WP_193846652.1">
    <property type="nucleotide sequence ID" value="NZ_PRDM01000002.1"/>
</dbReference>